<dbReference type="InterPro" id="IPR005119">
    <property type="entry name" value="LysR_subst-bd"/>
</dbReference>
<evidence type="ECO:0000313" key="7">
    <source>
        <dbReference type="EMBL" id="QGF24563.1"/>
    </source>
</evidence>
<reference evidence="7 8" key="1">
    <citation type="submission" date="2019-10" db="EMBL/GenBank/DDBJ databases">
        <title>Genomic analysis of Raineyella sp. CBA3103.</title>
        <authorList>
            <person name="Roh S.W."/>
        </authorList>
    </citation>
    <scope>NUCLEOTIDE SEQUENCE [LARGE SCALE GENOMIC DNA]</scope>
    <source>
        <strain evidence="7 8">CBA3103</strain>
    </source>
</reference>
<evidence type="ECO:0000259" key="6">
    <source>
        <dbReference type="PROSITE" id="PS50931"/>
    </source>
</evidence>
<name>A0A5Q2FHG1_9ACTN</name>
<dbReference type="PANTHER" id="PTHR30346:SF28">
    <property type="entry name" value="HTH-TYPE TRANSCRIPTIONAL REGULATOR CYNR"/>
    <property type="match status" value="1"/>
</dbReference>
<evidence type="ECO:0000256" key="4">
    <source>
        <dbReference type="ARBA" id="ARBA00023163"/>
    </source>
</evidence>
<dbReference type="EMBL" id="CP045725">
    <property type="protein sequence ID" value="QGF24563.1"/>
    <property type="molecule type" value="Genomic_DNA"/>
</dbReference>
<feature type="region of interest" description="Disordered" evidence="5">
    <location>
        <begin position="38"/>
        <end position="67"/>
    </location>
</feature>
<dbReference type="Pfam" id="PF00126">
    <property type="entry name" value="HTH_1"/>
    <property type="match status" value="1"/>
</dbReference>
<dbReference type="Pfam" id="PF03466">
    <property type="entry name" value="LysR_substrate"/>
    <property type="match status" value="1"/>
</dbReference>
<dbReference type="PANTHER" id="PTHR30346">
    <property type="entry name" value="TRANSCRIPTIONAL DUAL REGULATOR HCAR-RELATED"/>
    <property type="match status" value="1"/>
</dbReference>
<evidence type="ECO:0000256" key="2">
    <source>
        <dbReference type="ARBA" id="ARBA00023015"/>
    </source>
</evidence>
<comment type="similarity">
    <text evidence="1">Belongs to the LysR transcriptional regulatory family.</text>
</comment>
<organism evidence="7 8">
    <name type="scientific">Raineyella fluvialis</name>
    <dbReference type="NCBI Taxonomy" id="2662261"/>
    <lineage>
        <taxon>Bacteria</taxon>
        <taxon>Bacillati</taxon>
        <taxon>Actinomycetota</taxon>
        <taxon>Actinomycetes</taxon>
        <taxon>Propionibacteriales</taxon>
        <taxon>Propionibacteriaceae</taxon>
        <taxon>Raineyella</taxon>
    </lineage>
</organism>
<dbReference type="KEGG" id="rain:Rai3103_13965"/>
<sequence length="408" mass="43930">MSTAAASSACSATEVAAQPVGRGCVRCLVGHTARRFGRRRERRRVGRTGRRRPVFRESTGPSGRCRGFPSRGGRREKLWLSYLECTPGHPEASKTSMTWHEKLCLSSLVDLRQLRCFVAVAEELHFGHAAQRLHIAQPAVSQTISQIEHELGVVLLERSNRRVALTPAGTLFLEESRAVLARMEQAVQSMSHFRDVGLGHLTIGVVAALPPLLLPRLVSRARAALGDIAISVRPLPGDTDVATMFEADPMLDLVLVRGVVVSGRWIGSRVVSREPLGVAVHHAHPLARGEAVRPEQLTGENLATFARAADPQTYDAMFAALADAGYGGAGELQEAHPGAVDASLRLVAAGDAVSFKLASEVRAFGNPDVVWRALDGVGFEVVTSAAWLRSRIVGPKAAVLALLPRPRH</sequence>
<feature type="compositionally biased region" description="Basic residues" evidence="5">
    <location>
        <begin position="38"/>
        <end position="53"/>
    </location>
</feature>
<dbReference type="InterPro" id="IPR036390">
    <property type="entry name" value="WH_DNA-bd_sf"/>
</dbReference>
<evidence type="ECO:0000256" key="1">
    <source>
        <dbReference type="ARBA" id="ARBA00009437"/>
    </source>
</evidence>
<dbReference type="Gene3D" id="1.10.10.10">
    <property type="entry name" value="Winged helix-like DNA-binding domain superfamily/Winged helix DNA-binding domain"/>
    <property type="match status" value="1"/>
</dbReference>
<feature type="domain" description="HTH lysR-type" evidence="6">
    <location>
        <begin position="109"/>
        <end position="166"/>
    </location>
</feature>
<dbReference type="PRINTS" id="PR00039">
    <property type="entry name" value="HTHLYSR"/>
</dbReference>
<dbReference type="InterPro" id="IPR036388">
    <property type="entry name" value="WH-like_DNA-bd_sf"/>
</dbReference>
<dbReference type="GO" id="GO:0003677">
    <property type="term" value="F:DNA binding"/>
    <property type="evidence" value="ECO:0007669"/>
    <property type="project" value="UniProtKB-KW"/>
</dbReference>
<gene>
    <name evidence="7" type="ORF">Rai3103_13965</name>
</gene>
<protein>
    <submittedName>
        <fullName evidence="7">LysR family transcriptional regulator</fullName>
    </submittedName>
</protein>
<evidence type="ECO:0000256" key="5">
    <source>
        <dbReference type="SAM" id="MobiDB-lite"/>
    </source>
</evidence>
<dbReference type="GO" id="GO:0032993">
    <property type="term" value="C:protein-DNA complex"/>
    <property type="evidence" value="ECO:0007669"/>
    <property type="project" value="TreeGrafter"/>
</dbReference>
<dbReference type="PROSITE" id="PS50931">
    <property type="entry name" value="HTH_LYSR"/>
    <property type="match status" value="1"/>
</dbReference>
<evidence type="ECO:0000313" key="8">
    <source>
        <dbReference type="Proteomes" id="UP000386847"/>
    </source>
</evidence>
<keyword evidence="3" id="KW-0238">DNA-binding</keyword>
<accession>A0A5Q2FHG1</accession>
<dbReference type="GO" id="GO:0003700">
    <property type="term" value="F:DNA-binding transcription factor activity"/>
    <property type="evidence" value="ECO:0007669"/>
    <property type="project" value="InterPro"/>
</dbReference>
<dbReference type="SUPFAM" id="SSF46785">
    <property type="entry name" value="Winged helix' DNA-binding domain"/>
    <property type="match status" value="1"/>
</dbReference>
<dbReference type="InterPro" id="IPR000847">
    <property type="entry name" value="LysR_HTH_N"/>
</dbReference>
<dbReference type="SUPFAM" id="SSF53850">
    <property type="entry name" value="Periplasmic binding protein-like II"/>
    <property type="match status" value="1"/>
</dbReference>
<keyword evidence="4" id="KW-0804">Transcription</keyword>
<dbReference type="AlphaFoldDB" id="A0A5Q2FHG1"/>
<dbReference type="Proteomes" id="UP000386847">
    <property type="component" value="Chromosome"/>
</dbReference>
<keyword evidence="8" id="KW-1185">Reference proteome</keyword>
<dbReference type="FunFam" id="1.10.10.10:FF:000001">
    <property type="entry name" value="LysR family transcriptional regulator"/>
    <property type="match status" value="1"/>
</dbReference>
<keyword evidence="2" id="KW-0805">Transcription regulation</keyword>
<proteinExistence type="inferred from homology"/>
<dbReference type="Gene3D" id="3.40.190.10">
    <property type="entry name" value="Periplasmic binding protein-like II"/>
    <property type="match status" value="2"/>
</dbReference>
<evidence type="ECO:0000256" key="3">
    <source>
        <dbReference type="ARBA" id="ARBA00023125"/>
    </source>
</evidence>